<comment type="caution">
    <text evidence="3">The sequence shown here is derived from an EMBL/GenBank/DDBJ whole genome shotgun (WGS) entry which is preliminary data.</text>
</comment>
<dbReference type="Proteomes" id="UP001596086">
    <property type="component" value="Unassembled WGS sequence"/>
</dbReference>
<dbReference type="RefSeq" id="WP_379771872.1">
    <property type="nucleotide sequence ID" value="NZ_JBHSMZ010000010.1"/>
</dbReference>
<keyword evidence="4" id="KW-1185">Reference proteome</keyword>
<feature type="chain" id="PRO_5047421815" evidence="1">
    <location>
        <begin position="24"/>
        <end position="265"/>
    </location>
</feature>
<protein>
    <submittedName>
        <fullName evidence="3">NIPSNAP family protein</fullName>
    </submittedName>
</protein>
<feature type="domain" description="NIPSNAP" evidence="2">
    <location>
        <begin position="32"/>
        <end position="125"/>
    </location>
</feature>
<evidence type="ECO:0000259" key="2">
    <source>
        <dbReference type="Pfam" id="PF07978"/>
    </source>
</evidence>
<name>A0ABW0S1H2_9BURK</name>
<dbReference type="InterPro" id="IPR012577">
    <property type="entry name" value="NIPSNAP"/>
</dbReference>
<dbReference type="InterPro" id="IPR011008">
    <property type="entry name" value="Dimeric_a/b-barrel"/>
</dbReference>
<evidence type="ECO:0000313" key="4">
    <source>
        <dbReference type="Proteomes" id="UP001596086"/>
    </source>
</evidence>
<evidence type="ECO:0000313" key="3">
    <source>
        <dbReference type="EMBL" id="MFC5549770.1"/>
    </source>
</evidence>
<dbReference type="Pfam" id="PF07978">
    <property type="entry name" value="NIPSNAP"/>
    <property type="match status" value="1"/>
</dbReference>
<feature type="signal peptide" evidence="1">
    <location>
        <begin position="1"/>
        <end position="23"/>
    </location>
</feature>
<evidence type="ECO:0000256" key="1">
    <source>
        <dbReference type="SAM" id="SignalP"/>
    </source>
</evidence>
<sequence length="265" mass="29262">MSRRLFKGAALACALSASPLADALAQDCCAVVELRQYTMYPGKRDELISLFEERFIESQEAVGMRIAATFRDLAGPDRFVWVRGFADMQARHEALTAFYYGPVWQANRERANATLEDNDNVLLLKPAFAGSGFTLDGLVRPALGSNGAGRLVAATIYYLRADTLPGFALAFQREMAPLLERNGARILAQYVSEKSRNTFARLPVREKEYVFVSFAAFDDADAYVRQQRALAADGSWRGVLAAHAADMARAPETLLLQPTARSLVR</sequence>
<dbReference type="SUPFAM" id="SSF54909">
    <property type="entry name" value="Dimeric alpha+beta barrel"/>
    <property type="match status" value="2"/>
</dbReference>
<organism evidence="3 4">
    <name type="scientific">Massilia aerilata</name>
    <dbReference type="NCBI Taxonomy" id="453817"/>
    <lineage>
        <taxon>Bacteria</taxon>
        <taxon>Pseudomonadati</taxon>
        <taxon>Pseudomonadota</taxon>
        <taxon>Betaproteobacteria</taxon>
        <taxon>Burkholderiales</taxon>
        <taxon>Oxalobacteraceae</taxon>
        <taxon>Telluria group</taxon>
        <taxon>Massilia</taxon>
    </lineage>
</organism>
<keyword evidence="1" id="KW-0732">Signal</keyword>
<reference evidence="4" key="1">
    <citation type="journal article" date="2019" name="Int. J. Syst. Evol. Microbiol.">
        <title>The Global Catalogue of Microorganisms (GCM) 10K type strain sequencing project: providing services to taxonomists for standard genome sequencing and annotation.</title>
        <authorList>
            <consortium name="The Broad Institute Genomics Platform"/>
            <consortium name="The Broad Institute Genome Sequencing Center for Infectious Disease"/>
            <person name="Wu L."/>
            <person name="Ma J."/>
        </authorList>
    </citation>
    <scope>NUCLEOTIDE SEQUENCE [LARGE SCALE GENOMIC DNA]</scope>
    <source>
        <strain evidence="4">CGMCC 4.5798</strain>
    </source>
</reference>
<dbReference type="Gene3D" id="3.30.70.100">
    <property type="match status" value="2"/>
</dbReference>
<dbReference type="EMBL" id="JBHSMZ010000010">
    <property type="protein sequence ID" value="MFC5549770.1"/>
    <property type="molecule type" value="Genomic_DNA"/>
</dbReference>
<gene>
    <name evidence="3" type="ORF">ACFPO9_14735</name>
</gene>
<accession>A0ABW0S1H2</accession>
<proteinExistence type="predicted"/>